<proteinExistence type="predicted"/>
<feature type="transmembrane region" description="Helical" evidence="6">
    <location>
        <begin position="233"/>
        <end position="251"/>
    </location>
</feature>
<organism evidence="7 8">
    <name type="scientific">Kineococcus radiotolerans</name>
    <dbReference type="NCBI Taxonomy" id="131568"/>
    <lineage>
        <taxon>Bacteria</taxon>
        <taxon>Bacillati</taxon>
        <taxon>Actinomycetota</taxon>
        <taxon>Actinomycetes</taxon>
        <taxon>Kineosporiales</taxon>
        <taxon>Kineosporiaceae</taxon>
        <taxon>Kineococcus</taxon>
    </lineage>
</organism>
<evidence type="ECO:0000313" key="8">
    <source>
        <dbReference type="Proteomes" id="UP000533269"/>
    </source>
</evidence>
<feature type="transmembrane region" description="Helical" evidence="6">
    <location>
        <begin position="198"/>
        <end position="221"/>
    </location>
</feature>
<dbReference type="Proteomes" id="UP000533269">
    <property type="component" value="Unassembled WGS sequence"/>
</dbReference>
<keyword evidence="2" id="KW-1003">Cell membrane</keyword>
<dbReference type="AlphaFoldDB" id="A0A7W4TPZ4"/>
<evidence type="ECO:0000256" key="2">
    <source>
        <dbReference type="ARBA" id="ARBA00022475"/>
    </source>
</evidence>
<evidence type="ECO:0000256" key="1">
    <source>
        <dbReference type="ARBA" id="ARBA00004651"/>
    </source>
</evidence>
<dbReference type="PANTHER" id="PTHR30213:SF1">
    <property type="entry name" value="INNER MEMBRANE PROTEIN YHJD"/>
    <property type="match status" value="1"/>
</dbReference>
<evidence type="ECO:0000256" key="3">
    <source>
        <dbReference type="ARBA" id="ARBA00022692"/>
    </source>
</evidence>
<reference evidence="7 8" key="2">
    <citation type="submission" date="2020-08" db="EMBL/GenBank/DDBJ databases">
        <authorList>
            <person name="Partida-Martinez L."/>
            <person name="Huntemann M."/>
            <person name="Clum A."/>
            <person name="Wang J."/>
            <person name="Palaniappan K."/>
            <person name="Ritter S."/>
            <person name="Chen I.-M."/>
            <person name="Stamatis D."/>
            <person name="Reddy T."/>
            <person name="O'Malley R."/>
            <person name="Daum C."/>
            <person name="Shapiro N."/>
            <person name="Ivanova N."/>
            <person name="Kyrpides N."/>
            <person name="Woyke T."/>
        </authorList>
    </citation>
    <scope>NUCLEOTIDE SEQUENCE [LARGE SCALE GENOMIC DNA]</scope>
    <source>
        <strain evidence="7 8">AS2.23</strain>
    </source>
</reference>
<feature type="transmembrane region" description="Helical" evidence="6">
    <location>
        <begin position="109"/>
        <end position="129"/>
    </location>
</feature>
<protein>
    <submittedName>
        <fullName evidence="7">Membrane protein</fullName>
    </submittedName>
</protein>
<keyword evidence="5 6" id="KW-0472">Membrane</keyword>
<dbReference type="PANTHER" id="PTHR30213">
    <property type="entry name" value="INNER MEMBRANE PROTEIN YHJD"/>
    <property type="match status" value="1"/>
</dbReference>
<dbReference type="PIRSF" id="PIRSF035875">
    <property type="entry name" value="RNase_BN"/>
    <property type="match status" value="1"/>
</dbReference>
<dbReference type="EMBL" id="JACHVY010000003">
    <property type="protein sequence ID" value="MBB2902306.1"/>
    <property type="molecule type" value="Genomic_DNA"/>
</dbReference>
<name>A0A7W4TPZ4_KINRA</name>
<feature type="transmembrane region" description="Helical" evidence="6">
    <location>
        <begin position="157"/>
        <end position="186"/>
    </location>
</feature>
<keyword evidence="4 6" id="KW-1133">Transmembrane helix</keyword>
<evidence type="ECO:0000256" key="5">
    <source>
        <dbReference type="ARBA" id="ARBA00023136"/>
    </source>
</evidence>
<accession>A0A7W4TPZ4</accession>
<reference evidence="7 8" key="1">
    <citation type="submission" date="2020-08" db="EMBL/GenBank/DDBJ databases">
        <title>The Agave Microbiome: Exploring the role of microbial communities in plant adaptations to desert environments.</title>
        <authorList>
            <person name="Partida-Martinez L.P."/>
        </authorList>
    </citation>
    <scope>NUCLEOTIDE SEQUENCE [LARGE SCALE GENOMIC DNA]</scope>
    <source>
        <strain evidence="7 8">AS2.23</strain>
    </source>
</reference>
<feature type="transmembrane region" description="Helical" evidence="6">
    <location>
        <begin position="38"/>
        <end position="60"/>
    </location>
</feature>
<sequence length="357" mass="37668">MSAVEQAKNAISTVTRSFPARVWQRYGEARGNVLAGGIAYFAFFSIFPALAVGLTVLGLVMRNTPEVRDVVVDNLIAGVNQYAPDLVHRGVKPANGTGIYIDEFIQGTALTWSLVVSTATFLFTGLGWMDGMRESIRAVFGDPPGGGNLVVVRLRDLLGMLVVGSGVALSVASVVVTNGAGGYLLSALGFEPSTWSRWLLGAAGFLVAFAIDTCTFLLVFRVLPNADVPLHDLLQGAVLGGIGLGLLKQFGTAFARRSAEGNAFLGAAATLVVLLVLMNLISRLILLAAAWAATRAEDSGTLHPDLMAQARLTAPLGPEPPEGFGAGEGRRRLPFLSGLLVGVLGGRTLRRVRRSRR</sequence>
<feature type="transmembrane region" description="Helical" evidence="6">
    <location>
        <begin position="263"/>
        <end position="293"/>
    </location>
</feature>
<dbReference type="GO" id="GO:0005886">
    <property type="term" value="C:plasma membrane"/>
    <property type="evidence" value="ECO:0007669"/>
    <property type="project" value="UniProtKB-SubCell"/>
</dbReference>
<comment type="subcellular location">
    <subcellularLocation>
        <location evidence="1">Cell membrane</location>
        <topology evidence="1">Multi-pass membrane protein</topology>
    </subcellularLocation>
</comment>
<dbReference type="OMA" id="IWFNLVS"/>
<gene>
    <name evidence="7" type="ORF">FHR75_003137</name>
</gene>
<dbReference type="InterPro" id="IPR017039">
    <property type="entry name" value="Virul_fac_BrkB"/>
</dbReference>
<dbReference type="RefSeq" id="WP_012086284.1">
    <property type="nucleotide sequence ID" value="NZ_JACHVY010000003.1"/>
</dbReference>
<evidence type="ECO:0000313" key="7">
    <source>
        <dbReference type="EMBL" id="MBB2902306.1"/>
    </source>
</evidence>
<evidence type="ECO:0000256" key="6">
    <source>
        <dbReference type="SAM" id="Phobius"/>
    </source>
</evidence>
<evidence type="ECO:0000256" key="4">
    <source>
        <dbReference type="ARBA" id="ARBA00022989"/>
    </source>
</evidence>
<comment type="caution">
    <text evidence="7">The sequence shown here is derived from an EMBL/GenBank/DDBJ whole genome shotgun (WGS) entry which is preliminary data.</text>
</comment>
<keyword evidence="3 6" id="KW-0812">Transmembrane</keyword>
<dbReference type="Pfam" id="PF03631">
    <property type="entry name" value="Virul_fac_BrkB"/>
    <property type="match status" value="1"/>
</dbReference>